<evidence type="ECO:0000313" key="2">
    <source>
        <dbReference type="Proteomes" id="UP000229884"/>
    </source>
</evidence>
<evidence type="ECO:0000313" key="1">
    <source>
        <dbReference type="EMBL" id="PJI26130.1"/>
    </source>
</evidence>
<dbReference type="Proteomes" id="UP000229884">
    <property type="component" value="Unassembled WGS sequence"/>
</dbReference>
<gene>
    <name evidence="1" type="ORF">CTM58_10265</name>
</gene>
<proteinExistence type="predicted"/>
<dbReference type="AlphaFoldDB" id="A0A2M8TQA9"/>
<accession>A0A2M8TQA9</accession>
<protein>
    <submittedName>
        <fullName evidence="1">Uncharacterized protein</fullName>
    </submittedName>
</protein>
<name>A0A2M8TQA9_PREIN</name>
<dbReference type="EMBL" id="PENG01000002">
    <property type="protein sequence ID" value="PJI26130.1"/>
    <property type="molecule type" value="Genomic_DNA"/>
</dbReference>
<sequence length="78" mass="9037">MGKVSRCKNSLNTLKTPKKGVNIFHKPNYFITISLSILCKTYCFTFQKRRFCTVKAAVLHRKTAAFAMPNRNYRFSAK</sequence>
<comment type="caution">
    <text evidence="1">The sequence shown here is derived from an EMBL/GenBank/DDBJ whole genome shotgun (WGS) entry which is preliminary data.</text>
</comment>
<organism evidence="1 2">
    <name type="scientific">Prevotella intermedia</name>
    <dbReference type="NCBI Taxonomy" id="28131"/>
    <lineage>
        <taxon>Bacteria</taxon>
        <taxon>Pseudomonadati</taxon>
        <taxon>Bacteroidota</taxon>
        <taxon>Bacteroidia</taxon>
        <taxon>Bacteroidales</taxon>
        <taxon>Prevotellaceae</taxon>
        <taxon>Prevotella</taxon>
    </lineage>
</organism>
<reference evidence="1 2" key="1">
    <citation type="submission" date="2017-11" db="EMBL/GenBank/DDBJ databases">
        <title>Genome sequencing of Prevotella intermedia KCOM 2832.</title>
        <authorList>
            <person name="Kook J.-K."/>
            <person name="Park S.-N."/>
            <person name="Lim Y.K."/>
        </authorList>
    </citation>
    <scope>NUCLEOTIDE SEQUENCE [LARGE SCALE GENOMIC DNA]</scope>
    <source>
        <strain evidence="1 2">KCOM 2832</strain>
    </source>
</reference>